<evidence type="ECO:0000259" key="5">
    <source>
        <dbReference type="PROSITE" id="PS50865"/>
    </source>
</evidence>
<dbReference type="Proteomes" id="UP000799757">
    <property type="component" value="Unassembled WGS sequence"/>
</dbReference>
<dbReference type="EMBL" id="MU002167">
    <property type="protein sequence ID" value="KAF2789043.1"/>
    <property type="molecule type" value="Genomic_DNA"/>
</dbReference>
<dbReference type="InterPro" id="IPR052839">
    <property type="entry name" value="Mito_gene_expr_regulator"/>
</dbReference>
<keyword evidence="7" id="KW-1185">Reference proteome</keyword>
<reference evidence="6" key="1">
    <citation type="journal article" date="2020" name="Stud. Mycol.">
        <title>101 Dothideomycetes genomes: a test case for predicting lifestyles and emergence of pathogens.</title>
        <authorList>
            <person name="Haridas S."/>
            <person name="Albert R."/>
            <person name="Binder M."/>
            <person name="Bloem J."/>
            <person name="Labutti K."/>
            <person name="Salamov A."/>
            <person name="Andreopoulos B."/>
            <person name="Baker S."/>
            <person name="Barry K."/>
            <person name="Bills G."/>
            <person name="Bluhm B."/>
            <person name="Cannon C."/>
            <person name="Castanera R."/>
            <person name="Culley D."/>
            <person name="Daum C."/>
            <person name="Ezra D."/>
            <person name="Gonzalez J."/>
            <person name="Henrissat B."/>
            <person name="Kuo A."/>
            <person name="Liang C."/>
            <person name="Lipzen A."/>
            <person name="Lutzoni F."/>
            <person name="Magnuson J."/>
            <person name="Mondo S."/>
            <person name="Nolan M."/>
            <person name="Ohm R."/>
            <person name="Pangilinan J."/>
            <person name="Park H.-J."/>
            <person name="Ramirez L."/>
            <person name="Alfaro M."/>
            <person name="Sun H."/>
            <person name="Tritt A."/>
            <person name="Yoshinaga Y."/>
            <person name="Zwiers L.-H."/>
            <person name="Turgeon B."/>
            <person name="Goodwin S."/>
            <person name="Spatafora J."/>
            <person name="Crous P."/>
            <person name="Grigoriev I."/>
        </authorList>
    </citation>
    <scope>NUCLEOTIDE SEQUENCE</scope>
    <source>
        <strain evidence="6">CBS 109.77</strain>
    </source>
</reference>
<organism evidence="6 7">
    <name type="scientific">Melanomma pulvis-pyrius CBS 109.77</name>
    <dbReference type="NCBI Taxonomy" id="1314802"/>
    <lineage>
        <taxon>Eukaryota</taxon>
        <taxon>Fungi</taxon>
        <taxon>Dikarya</taxon>
        <taxon>Ascomycota</taxon>
        <taxon>Pezizomycotina</taxon>
        <taxon>Dothideomycetes</taxon>
        <taxon>Pleosporomycetidae</taxon>
        <taxon>Pleosporales</taxon>
        <taxon>Melanommataceae</taxon>
        <taxon>Melanomma</taxon>
    </lineage>
</organism>
<keyword evidence="3" id="KW-0862">Zinc</keyword>
<gene>
    <name evidence="6" type="ORF">K505DRAFT_378496</name>
</gene>
<keyword evidence="2 4" id="KW-0863">Zinc-finger</keyword>
<dbReference type="AlphaFoldDB" id="A0A6A6WYT0"/>
<evidence type="ECO:0000313" key="7">
    <source>
        <dbReference type="Proteomes" id="UP000799757"/>
    </source>
</evidence>
<proteinExistence type="predicted"/>
<evidence type="ECO:0000256" key="1">
    <source>
        <dbReference type="ARBA" id="ARBA00022723"/>
    </source>
</evidence>
<dbReference type="Pfam" id="PF20179">
    <property type="entry name" value="MSS51_C"/>
    <property type="match status" value="1"/>
</dbReference>
<keyword evidence="1" id="KW-0479">Metal-binding</keyword>
<evidence type="ECO:0000256" key="3">
    <source>
        <dbReference type="ARBA" id="ARBA00022833"/>
    </source>
</evidence>
<dbReference type="PROSITE" id="PS50865">
    <property type="entry name" value="ZF_MYND_2"/>
    <property type="match status" value="1"/>
</dbReference>
<evidence type="ECO:0000313" key="6">
    <source>
        <dbReference type="EMBL" id="KAF2789043.1"/>
    </source>
</evidence>
<dbReference type="Gene3D" id="6.10.140.2220">
    <property type="match status" value="1"/>
</dbReference>
<dbReference type="SUPFAM" id="SSF144232">
    <property type="entry name" value="HIT/MYND zinc finger-like"/>
    <property type="match status" value="1"/>
</dbReference>
<evidence type="ECO:0000256" key="4">
    <source>
        <dbReference type="PROSITE-ProRule" id="PRU00134"/>
    </source>
</evidence>
<protein>
    <recommendedName>
        <fullName evidence="5">MYND-type domain-containing protein</fullName>
    </recommendedName>
</protein>
<sequence>MPDKCKDRERILAAGTVDIPTLPVGAIRGYLCFRCFSPSANLMKCSACKRAGYCSKQCQKLDWSIVHKNHCKLFKTVNEVEEQQYQASRTWTQYSKVLYLTVKSIRDAAPNDDILHFVVQAQAYCASCRRTAVQLLTRKIALKRCDKCRLVFSCADCNGIHSPSVCSVYQNFARVEEFRIGFFEDTGKASPVTCTQFPRKDRKLLNGSAGWYDYLVNISDKPQIKDTIKPDFSGLTDIVFQVGSVKDQEDQERMRMFLLCATDNLTMPLTILSALEDVSWDKPHLNIHLLGATGREFLALSNFEEILHLVPGLRSLHITAVGPSSWQGAANQATPFFPKMNLDCCPSCKVDGRKRTVASYRGVYHDFVTTPDYEEPDLVVLFNSGWVDGLDAESHWEPTIKLLIEGGIPALFTTYNVQEAQNETAKLIMLNAKFVVEPDKNKWSGLVPTPEFIDEEYGMWFQNAYRYIIQGRNT</sequence>
<name>A0A6A6WYT0_9PLEO</name>
<dbReference type="Pfam" id="PF01753">
    <property type="entry name" value="zf-MYND"/>
    <property type="match status" value="1"/>
</dbReference>
<dbReference type="PROSITE" id="PS01360">
    <property type="entry name" value="ZF_MYND_1"/>
    <property type="match status" value="1"/>
</dbReference>
<accession>A0A6A6WYT0</accession>
<dbReference type="OrthoDB" id="432970at2759"/>
<dbReference type="GO" id="GO:0008270">
    <property type="term" value="F:zinc ion binding"/>
    <property type="evidence" value="ECO:0007669"/>
    <property type="project" value="UniProtKB-KW"/>
</dbReference>
<dbReference type="InterPro" id="IPR002893">
    <property type="entry name" value="Znf_MYND"/>
</dbReference>
<dbReference type="InterPro" id="IPR046824">
    <property type="entry name" value="Mss51-like_C"/>
</dbReference>
<evidence type="ECO:0000256" key="2">
    <source>
        <dbReference type="ARBA" id="ARBA00022771"/>
    </source>
</evidence>
<feature type="domain" description="MYND-type" evidence="5">
    <location>
        <begin position="32"/>
        <end position="71"/>
    </location>
</feature>
<dbReference type="PANTHER" id="PTHR46920:SF1">
    <property type="entry name" value="PROTEIN MSS51 HOMOLOG, MITOCHONDRIAL-RELATED"/>
    <property type="match status" value="1"/>
</dbReference>
<dbReference type="PANTHER" id="PTHR46920">
    <property type="match status" value="1"/>
</dbReference>